<evidence type="ECO:0000256" key="18">
    <source>
        <dbReference type="ARBA" id="ARBA00049902"/>
    </source>
</evidence>
<feature type="compositionally biased region" description="Low complexity" evidence="19">
    <location>
        <begin position="832"/>
        <end position="843"/>
    </location>
</feature>
<evidence type="ECO:0000256" key="14">
    <source>
        <dbReference type="ARBA" id="ARBA00023136"/>
    </source>
</evidence>
<dbReference type="HOGENOM" id="CLU_006354_2_4_12"/>
<evidence type="ECO:0000256" key="8">
    <source>
        <dbReference type="ARBA" id="ARBA00022679"/>
    </source>
</evidence>
<dbReference type="InterPro" id="IPR050396">
    <property type="entry name" value="Glycosyltr_51/Transpeptidase"/>
</dbReference>
<dbReference type="GO" id="GO:0071555">
    <property type="term" value="P:cell wall organization"/>
    <property type="evidence" value="ECO:0007669"/>
    <property type="project" value="UniProtKB-KW"/>
</dbReference>
<dbReference type="Pfam" id="PF00912">
    <property type="entry name" value="Transgly"/>
    <property type="match status" value="1"/>
</dbReference>
<evidence type="ECO:0000256" key="13">
    <source>
        <dbReference type="ARBA" id="ARBA00022989"/>
    </source>
</evidence>
<dbReference type="InterPro" id="IPR036950">
    <property type="entry name" value="PBP_transglycosylase"/>
</dbReference>
<dbReference type="Pfam" id="PF00905">
    <property type="entry name" value="Transpeptidase"/>
    <property type="match status" value="1"/>
</dbReference>
<reference evidence="24" key="1">
    <citation type="journal article" date="2013" name="Stand. Genomic Sci.">
        <title>Genome sequence of the thermophilic fresh-water bacterium Spirochaeta caldaria type strain (H1(T)), reclassification of Spirochaeta caldaria, Spirochaeta stenostrepta, and Spirochaeta zuelzerae in the genus Treponema as Treponema caldaria comb. nov., Treponema stenostrepta comb. nov., and Treponema zuelzerae comb. nov., and emendation of the genus Treponema.</title>
        <authorList>
            <person name="Abt B."/>
            <person name="Goker M."/>
            <person name="Scheuner C."/>
            <person name="Han C."/>
            <person name="Lu M."/>
            <person name="Misra M."/>
            <person name="Lapidus A."/>
            <person name="Nolan M."/>
            <person name="Lucas S."/>
            <person name="Hammon N."/>
            <person name="Deshpande S."/>
            <person name="Cheng J.F."/>
            <person name="Tapia R."/>
            <person name="Goodwin L.A."/>
            <person name="Pitluck S."/>
            <person name="Liolios K."/>
            <person name="Pagani I."/>
            <person name="Ivanova N."/>
            <person name="Mavromatis K."/>
            <person name="Mikhailova N."/>
            <person name="Huntemann M."/>
            <person name="Pati A."/>
            <person name="Chen A."/>
            <person name="Palaniappan K."/>
            <person name="Land M."/>
            <person name="Hauser L."/>
            <person name="Jeffries C.D."/>
            <person name="Rohde M."/>
            <person name="Spring S."/>
            <person name="Gronow S."/>
            <person name="Detter J.C."/>
            <person name="Bristow J."/>
            <person name="Eisen J.A."/>
            <person name="Markowitz V."/>
            <person name="Hugenholtz P."/>
            <person name="Kyrpides N.C."/>
            <person name="Woyke T."/>
            <person name="Klenk H.P."/>
        </authorList>
    </citation>
    <scope>NUCLEOTIDE SEQUENCE</scope>
    <source>
        <strain evidence="24">ATCC 51460 / DSM 7334 / H1</strain>
    </source>
</reference>
<comment type="catalytic activity">
    <reaction evidence="18">
        <text>[GlcNAc-(1-&gt;4)-Mur2Ac(oyl-L-Ala-gamma-D-Glu-L-Lys-D-Ala-D-Ala)](n)-di-trans,octa-cis-undecaprenyl diphosphate + beta-D-GlcNAc-(1-&gt;4)-Mur2Ac(oyl-L-Ala-gamma-D-Glu-L-Lys-D-Ala-D-Ala)-di-trans,octa-cis-undecaprenyl diphosphate = [GlcNAc-(1-&gt;4)-Mur2Ac(oyl-L-Ala-gamma-D-Glu-L-Lys-D-Ala-D-Ala)](n+1)-di-trans,octa-cis-undecaprenyl diphosphate + di-trans,octa-cis-undecaprenyl diphosphate + H(+)</text>
        <dbReference type="Rhea" id="RHEA:23708"/>
        <dbReference type="Rhea" id="RHEA-COMP:9602"/>
        <dbReference type="Rhea" id="RHEA-COMP:9603"/>
        <dbReference type="ChEBI" id="CHEBI:15378"/>
        <dbReference type="ChEBI" id="CHEBI:58405"/>
        <dbReference type="ChEBI" id="CHEBI:60033"/>
        <dbReference type="ChEBI" id="CHEBI:78435"/>
        <dbReference type="EC" id="2.4.99.28"/>
    </reaction>
</comment>
<evidence type="ECO:0000256" key="3">
    <source>
        <dbReference type="ARBA" id="ARBA00007090"/>
    </source>
</evidence>
<dbReference type="RefSeq" id="WP_013968320.1">
    <property type="nucleotide sequence ID" value="NC_015732.1"/>
</dbReference>
<dbReference type="GO" id="GO:0008360">
    <property type="term" value="P:regulation of cell shape"/>
    <property type="evidence" value="ECO:0007669"/>
    <property type="project" value="UniProtKB-KW"/>
</dbReference>
<dbReference type="AlphaFoldDB" id="F8F1F6"/>
<gene>
    <name evidence="23" type="ordered locus">Spica_0855</name>
</gene>
<keyword evidence="13 20" id="KW-1133">Transmembrane helix</keyword>
<dbReference type="SUPFAM" id="SSF53955">
    <property type="entry name" value="Lysozyme-like"/>
    <property type="match status" value="1"/>
</dbReference>
<evidence type="ECO:0000256" key="11">
    <source>
        <dbReference type="ARBA" id="ARBA00022960"/>
    </source>
</evidence>
<keyword evidence="10" id="KW-0378">Hydrolase</keyword>
<dbReference type="Gene3D" id="3.40.710.10">
    <property type="entry name" value="DD-peptidase/beta-lactamase superfamily"/>
    <property type="match status" value="2"/>
</dbReference>
<comment type="similarity">
    <text evidence="4">In the N-terminal section; belongs to the glycosyltransferase 51 family.</text>
</comment>
<evidence type="ECO:0000256" key="16">
    <source>
        <dbReference type="ARBA" id="ARBA00023316"/>
    </source>
</evidence>
<keyword evidence="6" id="KW-0645">Protease</keyword>
<keyword evidence="9 20" id="KW-0812">Transmembrane</keyword>
<dbReference type="GO" id="GO:0006508">
    <property type="term" value="P:proteolysis"/>
    <property type="evidence" value="ECO:0007669"/>
    <property type="project" value="UniProtKB-KW"/>
</dbReference>
<feature type="transmembrane region" description="Helical" evidence="20">
    <location>
        <begin position="12"/>
        <end position="37"/>
    </location>
</feature>
<evidence type="ECO:0000256" key="20">
    <source>
        <dbReference type="SAM" id="Phobius"/>
    </source>
</evidence>
<dbReference type="Gene3D" id="1.10.3810.10">
    <property type="entry name" value="Biosynthetic peptidoglycan transglycosylase-like"/>
    <property type="match status" value="1"/>
</dbReference>
<feature type="region of interest" description="Disordered" evidence="19">
    <location>
        <begin position="819"/>
        <end position="862"/>
    </location>
</feature>
<dbReference type="PANTHER" id="PTHR32282">
    <property type="entry name" value="BINDING PROTEIN TRANSPEPTIDASE, PUTATIVE-RELATED"/>
    <property type="match status" value="1"/>
</dbReference>
<evidence type="ECO:0000313" key="23">
    <source>
        <dbReference type="EMBL" id="AEJ19009.1"/>
    </source>
</evidence>
<sequence length="862" mass="96039">MAFTLRKPKKKTIVIFVTVFVLFSAIFLGIGVGLFVAETINIKNQENFIDFAPALPTKLLDINGNLITEFSAEEKREIITLKELPPHLIHAVLAREDPDFYKHHGYSIKAIVRAVIGQLIGKNLGGGSTITQQLAGTLYLDRSERSVIRKIRELWWALQLERRYSKNEILELYLNKMYMGAGTYGVEAACKYFFGHSAREITLAESAILVIQLSSPARYNPLDNPNLARDRQKAVLDKMVELGYTTRQEADASFEEYWANYDYTRVSTSAYFARDDKAPWFSEYVRRQLETMLYGSLDLYKDGFVVKTTLDLNFQAAADRQMALGLVQANEEYKKTISTRLDAAEALYVPIVDLLSLSFGIDEIHATSETKSAKNAMDRYVKRLNPILDVAAMMFNIPNVKMITNTAYGKLKTIAEKNTVEGALISIENETGYIKAMIGGSKYDQSNQLIRAVQGKIMPGSSFKPLYYSAAIDSRKFTPASLIYDSPVVFYNENGTPYIPLNYKGEWKGPVLLWYALAQSMNVPSLKILDGIGFDAAIDRAALLLGITDPEEKRKTFPRLYPLGLGVISVAPVQMARAFAVFANQGREVTPIAILQVEDRNGKIFLDPEKELRLQQKRKGSAIQLISPQTAYVMTSLLEKTVQSGTLAYASGYGTKFTYTDNNGKKYTIPAAGKTGTTQNWADAWTVGYTPYYTTAVWFGFDRPGNSLGVTQTGATIAGPVWANYMREVHRGLPMKDFIRPSTGLIDVTVCAKSGLLPTSYCNEGTITLTFLEGTQPQKYCDIHDAGGQYTRQALDIMMQDSYHIDDTELQNRLKLPTLDMNSLPSAPPASTPSSVPPANTTNNKEDAPSNPLNQEYNPLLD</sequence>
<feature type="domain" description="Penicillin-binding protein transpeptidase" evidence="21">
    <location>
        <begin position="425"/>
        <end position="722"/>
    </location>
</feature>
<keyword evidence="11" id="KW-0133">Cell shape</keyword>
<evidence type="ECO:0000256" key="9">
    <source>
        <dbReference type="ARBA" id="ARBA00022692"/>
    </source>
</evidence>
<organism evidence="23 24">
    <name type="scientific">Gracilinema caldarium (strain ATCC 51460 / DSM 7334 / H1)</name>
    <name type="common">Treponema caldarium</name>
    <dbReference type="NCBI Taxonomy" id="744872"/>
    <lineage>
        <taxon>Bacteria</taxon>
        <taxon>Pseudomonadati</taxon>
        <taxon>Spirochaetota</taxon>
        <taxon>Spirochaetia</taxon>
        <taxon>Spirochaetales</taxon>
        <taxon>Breznakiellaceae</taxon>
        <taxon>Gracilinema</taxon>
    </lineage>
</organism>
<keyword evidence="16" id="KW-0961">Cell wall biogenesis/degradation</keyword>
<dbReference type="GO" id="GO:0016020">
    <property type="term" value="C:membrane"/>
    <property type="evidence" value="ECO:0007669"/>
    <property type="project" value="UniProtKB-SubCell"/>
</dbReference>
<proteinExistence type="inferred from homology"/>
<keyword evidence="14 20" id="KW-0472">Membrane</keyword>
<dbReference type="PANTHER" id="PTHR32282:SF27">
    <property type="entry name" value="PENICILLIN-BINDING PROTEIN 1A"/>
    <property type="match status" value="1"/>
</dbReference>
<evidence type="ECO:0000259" key="21">
    <source>
        <dbReference type="Pfam" id="PF00905"/>
    </source>
</evidence>
<keyword evidence="12" id="KW-0573">Peptidoglycan synthesis</keyword>
<keyword evidence="24" id="KW-1185">Reference proteome</keyword>
<name>F8F1F6_GRAC1</name>
<dbReference type="KEGG" id="scd:Spica_0855"/>
<evidence type="ECO:0000256" key="19">
    <source>
        <dbReference type="SAM" id="MobiDB-lite"/>
    </source>
</evidence>
<dbReference type="GO" id="GO:0030288">
    <property type="term" value="C:outer membrane-bounded periplasmic space"/>
    <property type="evidence" value="ECO:0007669"/>
    <property type="project" value="TreeGrafter"/>
</dbReference>
<evidence type="ECO:0000256" key="15">
    <source>
        <dbReference type="ARBA" id="ARBA00023268"/>
    </source>
</evidence>
<protein>
    <recommendedName>
        <fullName evidence="17">peptidoglycan glycosyltransferase</fullName>
        <ecNumber evidence="17">2.4.99.28</ecNumber>
    </recommendedName>
</protein>
<evidence type="ECO:0000256" key="12">
    <source>
        <dbReference type="ARBA" id="ARBA00022984"/>
    </source>
</evidence>
<dbReference type="OrthoDB" id="343702at2"/>
<dbReference type="GO" id="GO:0009252">
    <property type="term" value="P:peptidoglycan biosynthetic process"/>
    <property type="evidence" value="ECO:0007669"/>
    <property type="project" value="UniProtKB-KW"/>
</dbReference>
<dbReference type="EC" id="2.4.99.28" evidence="17"/>
<dbReference type="InterPro" id="IPR023346">
    <property type="entry name" value="Lysozyme-like_dom_sf"/>
</dbReference>
<keyword evidence="15" id="KW-0511">Multifunctional enzyme</keyword>
<evidence type="ECO:0000256" key="2">
    <source>
        <dbReference type="ARBA" id="ARBA00004752"/>
    </source>
</evidence>
<dbReference type="InterPro" id="IPR012338">
    <property type="entry name" value="Beta-lactam/transpept-like"/>
</dbReference>
<feature type="compositionally biased region" description="Polar residues" evidence="19">
    <location>
        <begin position="851"/>
        <end position="862"/>
    </location>
</feature>
<feature type="domain" description="Glycosyl transferase family 51" evidence="22">
    <location>
        <begin position="64"/>
        <end position="239"/>
    </location>
</feature>
<dbReference type="GO" id="GO:0008955">
    <property type="term" value="F:peptidoglycan glycosyltransferase activity"/>
    <property type="evidence" value="ECO:0007669"/>
    <property type="project" value="UniProtKB-EC"/>
</dbReference>
<keyword evidence="5" id="KW-0121">Carboxypeptidase</keyword>
<evidence type="ECO:0000256" key="10">
    <source>
        <dbReference type="ARBA" id="ARBA00022801"/>
    </source>
</evidence>
<dbReference type="GO" id="GO:0004180">
    <property type="term" value="F:carboxypeptidase activity"/>
    <property type="evidence" value="ECO:0007669"/>
    <property type="project" value="UniProtKB-KW"/>
</dbReference>
<evidence type="ECO:0000256" key="7">
    <source>
        <dbReference type="ARBA" id="ARBA00022676"/>
    </source>
</evidence>
<comment type="subcellular location">
    <subcellularLocation>
        <location evidence="1">Membrane</location>
    </subcellularLocation>
</comment>
<dbReference type="Proteomes" id="UP000000503">
    <property type="component" value="Chromosome"/>
</dbReference>
<dbReference type="InterPro" id="IPR001264">
    <property type="entry name" value="Glyco_trans_51"/>
</dbReference>
<dbReference type="GO" id="GO:0008658">
    <property type="term" value="F:penicillin binding"/>
    <property type="evidence" value="ECO:0007669"/>
    <property type="project" value="InterPro"/>
</dbReference>
<comment type="similarity">
    <text evidence="3">In the C-terminal section; belongs to the transpeptidase family.</text>
</comment>
<keyword evidence="7 23" id="KW-0328">Glycosyltransferase</keyword>
<evidence type="ECO:0000256" key="5">
    <source>
        <dbReference type="ARBA" id="ARBA00022645"/>
    </source>
</evidence>
<accession>F8F1F6</accession>
<dbReference type="SUPFAM" id="SSF56601">
    <property type="entry name" value="beta-lactamase/transpeptidase-like"/>
    <property type="match status" value="1"/>
</dbReference>
<comment type="pathway">
    <text evidence="2">Cell wall biogenesis; peptidoglycan biosynthesis.</text>
</comment>
<dbReference type="NCBIfam" id="TIGR02074">
    <property type="entry name" value="PBP_1a_fam"/>
    <property type="match status" value="1"/>
</dbReference>
<dbReference type="eggNOG" id="COG5009">
    <property type="taxonomic scope" value="Bacteria"/>
</dbReference>
<evidence type="ECO:0000256" key="4">
    <source>
        <dbReference type="ARBA" id="ARBA00007739"/>
    </source>
</evidence>
<keyword evidence="8 23" id="KW-0808">Transferase</keyword>
<dbReference type="STRING" id="744872.Spica_0855"/>
<evidence type="ECO:0000256" key="6">
    <source>
        <dbReference type="ARBA" id="ARBA00022670"/>
    </source>
</evidence>
<dbReference type="EMBL" id="CP002868">
    <property type="protein sequence ID" value="AEJ19009.1"/>
    <property type="molecule type" value="Genomic_DNA"/>
</dbReference>
<evidence type="ECO:0000256" key="17">
    <source>
        <dbReference type="ARBA" id="ARBA00044770"/>
    </source>
</evidence>
<dbReference type="InterPro" id="IPR001460">
    <property type="entry name" value="PCN-bd_Tpept"/>
</dbReference>
<evidence type="ECO:0000259" key="22">
    <source>
        <dbReference type="Pfam" id="PF00912"/>
    </source>
</evidence>
<evidence type="ECO:0000313" key="24">
    <source>
        <dbReference type="Proteomes" id="UP000000503"/>
    </source>
</evidence>
<evidence type="ECO:0000256" key="1">
    <source>
        <dbReference type="ARBA" id="ARBA00004370"/>
    </source>
</evidence>